<keyword evidence="2" id="KW-0810">Translation regulation</keyword>
<comment type="subunit">
    <text evidence="2">Interacts with ribosomal protein uL14 (rplN).</text>
</comment>
<sequence length="121" mass="13800">MKGKIKLDSKKLLDLTVEAIDERHGEDTEAYDMQGISILADYYVVTTAGSNRQLHAIVNSIIDKIHEHGKEDYRIEGTRDSNWLLVDMGDVVVNVFTEDARDFYGLEKLWSNGKKLELNLD</sequence>
<dbReference type="PANTHER" id="PTHR21043">
    <property type="entry name" value="IOJAP SUPERFAMILY ORTHOLOG"/>
    <property type="match status" value="1"/>
</dbReference>
<name>A0A7D9N7C0_LACJH</name>
<protein>
    <recommendedName>
        <fullName evidence="2">Ribosomal silencing factor RsfS</fullName>
    </recommendedName>
</protein>
<comment type="function">
    <text evidence="2">Functions as a ribosomal silencing factor. Interacts with ribosomal protein uL14 (rplN), blocking formation of intersubunit bridge B8. Prevents association of the 30S and 50S ribosomal subunits and the formation of functional ribosomes, thus repressing translation.</text>
</comment>
<comment type="similarity">
    <text evidence="1 2">Belongs to the Iojap/RsfS family.</text>
</comment>
<dbReference type="GO" id="GO:0042256">
    <property type="term" value="P:cytosolic ribosome assembly"/>
    <property type="evidence" value="ECO:0007669"/>
    <property type="project" value="UniProtKB-UniRule"/>
</dbReference>
<gene>
    <name evidence="2" type="primary">rsfS</name>
    <name evidence="3" type="ORF">T285_06935</name>
</gene>
<dbReference type="NCBIfam" id="TIGR00090">
    <property type="entry name" value="rsfS_iojap_ybeB"/>
    <property type="match status" value="1"/>
</dbReference>
<dbReference type="Proteomes" id="UP000018522">
    <property type="component" value="Chromosome"/>
</dbReference>
<dbReference type="SUPFAM" id="SSF81301">
    <property type="entry name" value="Nucleotidyltransferase"/>
    <property type="match status" value="1"/>
</dbReference>
<dbReference type="PANTHER" id="PTHR21043:SF0">
    <property type="entry name" value="MITOCHONDRIAL ASSEMBLY OF RIBOSOMAL LARGE SUBUNIT PROTEIN 1"/>
    <property type="match status" value="1"/>
</dbReference>
<keyword evidence="2" id="KW-0963">Cytoplasm</keyword>
<dbReference type="InterPro" id="IPR004394">
    <property type="entry name" value="Iojap/RsfS/C7orf30"/>
</dbReference>
<dbReference type="AlphaFoldDB" id="A0A7D9N7C0"/>
<evidence type="ECO:0000256" key="1">
    <source>
        <dbReference type="ARBA" id="ARBA00010574"/>
    </source>
</evidence>
<reference evidence="3 4" key="1">
    <citation type="journal article" date="2014" name="Genome Announc.">
        <title>Complete Genome Sequences of Lactobacillus johnsonii Strain N6.2 and Lactobacillus reuteri Strain TD1.</title>
        <authorList>
            <person name="Leonard M.T."/>
            <person name="Valladares R.B."/>
            <person name="Ardissone A."/>
            <person name="Gonzalez C.F."/>
            <person name="Lorca G.L."/>
            <person name="Triplett E.W."/>
        </authorList>
    </citation>
    <scope>NUCLEOTIDE SEQUENCE [LARGE SCALE GENOMIC DNA]</scope>
    <source>
        <strain evidence="3 4">N6.2</strain>
    </source>
</reference>
<dbReference type="GO" id="GO:0017148">
    <property type="term" value="P:negative regulation of translation"/>
    <property type="evidence" value="ECO:0007669"/>
    <property type="project" value="UniProtKB-UniRule"/>
</dbReference>
<evidence type="ECO:0000256" key="2">
    <source>
        <dbReference type="HAMAP-Rule" id="MF_01477"/>
    </source>
</evidence>
<dbReference type="GO" id="GO:0090071">
    <property type="term" value="P:negative regulation of ribosome biogenesis"/>
    <property type="evidence" value="ECO:0007669"/>
    <property type="project" value="UniProtKB-UniRule"/>
</dbReference>
<dbReference type="Pfam" id="PF02410">
    <property type="entry name" value="RsfS"/>
    <property type="match status" value="1"/>
</dbReference>
<dbReference type="GO" id="GO:0005737">
    <property type="term" value="C:cytoplasm"/>
    <property type="evidence" value="ECO:0007669"/>
    <property type="project" value="UniProtKB-SubCell"/>
</dbReference>
<accession>A0A7D9N7C0</accession>
<dbReference type="Gene3D" id="3.30.460.10">
    <property type="entry name" value="Beta Polymerase, domain 2"/>
    <property type="match status" value="1"/>
</dbReference>
<dbReference type="EMBL" id="CP006811">
    <property type="protein sequence ID" value="AHA97745.1"/>
    <property type="molecule type" value="Genomic_DNA"/>
</dbReference>
<dbReference type="HAMAP" id="MF_01477">
    <property type="entry name" value="Iojap_RsfS"/>
    <property type="match status" value="1"/>
</dbReference>
<dbReference type="InterPro" id="IPR043519">
    <property type="entry name" value="NT_sf"/>
</dbReference>
<proteinExistence type="inferred from homology"/>
<dbReference type="GO" id="GO:0043023">
    <property type="term" value="F:ribosomal large subunit binding"/>
    <property type="evidence" value="ECO:0007669"/>
    <property type="project" value="TreeGrafter"/>
</dbReference>
<evidence type="ECO:0000313" key="3">
    <source>
        <dbReference type="EMBL" id="AHA97745.1"/>
    </source>
</evidence>
<keyword evidence="2" id="KW-0678">Repressor</keyword>
<evidence type="ECO:0000313" key="4">
    <source>
        <dbReference type="Proteomes" id="UP000018522"/>
    </source>
</evidence>
<comment type="subcellular location">
    <subcellularLocation>
        <location evidence="2">Cytoplasm</location>
    </subcellularLocation>
</comment>
<organism evidence="3 4">
    <name type="scientific">Lactobacillus johnsonii N6.2</name>
    <dbReference type="NCBI Taxonomy" id="1408186"/>
    <lineage>
        <taxon>Bacteria</taxon>
        <taxon>Bacillati</taxon>
        <taxon>Bacillota</taxon>
        <taxon>Bacilli</taxon>
        <taxon>Lactobacillales</taxon>
        <taxon>Lactobacillaceae</taxon>
        <taxon>Lactobacillus</taxon>
    </lineage>
</organism>
<dbReference type="KEGG" id="ljn:T285_06935"/>